<name>A0A5C6DER3_9BACT</name>
<keyword evidence="4" id="KW-1185">Reference proteome</keyword>
<organism evidence="3 4">
    <name type="scientific">Novipirellula aureliae</name>
    <dbReference type="NCBI Taxonomy" id="2527966"/>
    <lineage>
        <taxon>Bacteria</taxon>
        <taxon>Pseudomonadati</taxon>
        <taxon>Planctomycetota</taxon>
        <taxon>Planctomycetia</taxon>
        <taxon>Pirellulales</taxon>
        <taxon>Pirellulaceae</taxon>
        <taxon>Novipirellula</taxon>
    </lineage>
</organism>
<dbReference type="Gene3D" id="2.60.120.380">
    <property type="match status" value="2"/>
</dbReference>
<dbReference type="Pfam" id="PF04151">
    <property type="entry name" value="PPC"/>
    <property type="match status" value="1"/>
</dbReference>
<sequence>MIHSRLKTTLAFLALVYLPITAIASLPVVERLEPRGVVRGEETTISLVGNRLKDAHQVLSDVDGLTILDVKPIDNKKVEITIKTDPTIAPGLYPIRLVTKSGIANLRLLGVGAMPIVKEVEPNNGIETQQPIELNTTIEGVIEREDVDHYAVKLAAGQSLQVEIEGIRLAYSLNNQNILDPYIAILDQGRFELATSDDSAFLGQDGVCSYTAESDGVYTVLVRDSSFGGHPSCSYRLHVGTFPRPVAAIPGGGVPGSTLNAKLIHLSGETEEGSVVLPSESRSRYAVVTENEDGISPSPNWIRVNTLPVVMEDEPQNNNHRKAPSVTVPAALCGVIGQPGDFDAFQFECKKGERYRVNVFARNCLRSPLDAVLNVFGPDYKTIVSSDDVNGSVDPSLEFATKVDGAHTIRIYDHLRGGSPLHQYRIEVEKANPTFALTLKEGRRDQAEVISVPIGGQTATVITASRQGYNDAIEPHVLGLPEGVTATTYPIPKGRSEIPILFTASSEAKHDASLFNIEATGDSKHADVQGNFAQTHKLVLGQNRRGMWSYDSDRAAIAVTDAAPFSIELVQPKTPIVRSGSKDLIVRIVRDKGFNGAVSLRTLYNPPGIGINNSRKIEKGKSEVNIPITANGNAAIGVWPLIMIATYPTSNGNAEIASPPIELEVQDSLFKYSFPRTTAELGTEATVAVEVEVLRDLPSTTVVDENEVAADANAEGTGSDAADAEVELVGIPNGVTCAEPIQKVSKDTTMLTFRIVVAADAKPGKHKTLVCQSRVKVGDEIIHQTNGTGELRLDKPLPVKKVEQPKPKTEEKKAEPKKAEPKPLSRLEQLRQMKQN</sequence>
<dbReference type="Proteomes" id="UP000315471">
    <property type="component" value="Unassembled WGS sequence"/>
</dbReference>
<reference evidence="3 4" key="1">
    <citation type="submission" date="2019-02" db="EMBL/GenBank/DDBJ databases">
        <title>Deep-cultivation of Planctomycetes and their phenomic and genomic characterization uncovers novel biology.</title>
        <authorList>
            <person name="Wiegand S."/>
            <person name="Jogler M."/>
            <person name="Boedeker C."/>
            <person name="Pinto D."/>
            <person name="Vollmers J."/>
            <person name="Rivas-Marin E."/>
            <person name="Kohn T."/>
            <person name="Peeters S.H."/>
            <person name="Heuer A."/>
            <person name="Rast P."/>
            <person name="Oberbeckmann S."/>
            <person name="Bunk B."/>
            <person name="Jeske O."/>
            <person name="Meyerdierks A."/>
            <person name="Storesund J.E."/>
            <person name="Kallscheuer N."/>
            <person name="Luecker S."/>
            <person name="Lage O.M."/>
            <person name="Pohl T."/>
            <person name="Merkel B.J."/>
            <person name="Hornburger P."/>
            <person name="Mueller R.-W."/>
            <person name="Bruemmer F."/>
            <person name="Labrenz M."/>
            <person name="Spormann A.M."/>
            <person name="Op Den Camp H."/>
            <person name="Overmann J."/>
            <person name="Amann R."/>
            <person name="Jetten M.S.M."/>
            <person name="Mascher T."/>
            <person name="Medema M.H."/>
            <person name="Devos D.P."/>
            <person name="Kaster A.-K."/>
            <person name="Ovreas L."/>
            <person name="Rohde M."/>
            <person name="Galperin M.Y."/>
            <person name="Jogler C."/>
        </authorList>
    </citation>
    <scope>NUCLEOTIDE SEQUENCE [LARGE SCALE GENOMIC DNA]</scope>
    <source>
        <strain evidence="3 4">Q31b</strain>
    </source>
</reference>
<feature type="region of interest" description="Disordered" evidence="1">
    <location>
        <begin position="787"/>
        <end position="836"/>
    </location>
</feature>
<comment type="caution">
    <text evidence="3">The sequence shown here is derived from an EMBL/GenBank/DDBJ whole genome shotgun (WGS) entry which is preliminary data.</text>
</comment>
<dbReference type="InterPro" id="IPR007280">
    <property type="entry name" value="Peptidase_C_arc/bac"/>
</dbReference>
<dbReference type="EMBL" id="SJPY01000013">
    <property type="protein sequence ID" value="TWU33616.1"/>
    <property type="molecule type" value="Genomic_DNA"/>
</dbReference>
<gene>
    <name evidence="3" type="ORF">Q31b_56730</name>
</gene>
<protein>
    <recommendedName>
        <fullName evidence="2">Peptidase C-terminal archaeal/bacterial domain-containing protein</fullName>
    </recommendedName>
</protein>
<proteinExistence type="predicted"/>
<evidence type="ECO:0000313" key="4">
    <source>
        <dbReference type="Proteomes" id="UP000315471"/>
    </source>
</evidence>
<evidence type="ECO:0000259" key="2">
    <source>
        <dbReference type="Pfam" id="PF04151"/>
    </source>
</evidence>
<feature type="compositionally biased region" description="Basic and acidic residues" evidence="1">
    <location>
        <begin position="791"/>
        <end position="836"/>
    </location>
</feature>
<dbReference type="RefSeq" id="WP_146602737.1">
    <property type="nucleotide sequence ID" value="NZ_SJPY01000013.1"/>
</dbReference>
<dbReference type="OrthoDB" id="237792at2"/>
<accession>A0A5C6DER3</accession>
<feature type="domain" description="Peptidase C-terminal archaeal/bacterial" evidence="2">
    <location>
        <begin position="146"/>
        <end position="223"/>
    </location>
</feature>
<evidence type="ECO:0000313" key="3">
    <source>
        <dbReference type="EMBL" id="TWU33616.1"/>
    </source>
</evidence>
<evidence type="ECO:0000256" key="1">
    <source>
        <dbReference type="SAM" id="MobiDB-lite"/>
    </source>
</evidence>
<dbReference type="AlphaFoldDB" id="A0A5C6DER3"/>